<sequence length="145" mass="16548">MIIRQSRDTLSPTYIDAVKIRQKVFVQEQGVPLSIEIDDKEALCLHIVAYDDKDIACATCRILPDSKFNKVTLQRMAVLANYRGQKLGQFLMQETIAYCKKQGFKTMELHAQLTAKPFYDKLGFTSQGDIFQEAGIDHQTMVKEL</sequence>
<dbReference type="GeneID" id="61420947"/>
<dbReference type="EMBL" id="NSGR01000005">
    <property type="protein sequence ID" value="PCH13204.1"/>
    <property type="molecule type" value="Genomic_DNA"/>
</dbReference>
<keyword evidence="1" id="KW-0808">Transferase</keyword>
<dbReference type="InterPro" id="IPR016181">
    <property type="entry name" value="Acyl_CoA_acyltransferase"/>
</dbReference>
<dbReference type="OrthoDB" id="9796171at2"/>
<dbReference type="OMA" id="PHVEMRK"/>
<dbReference type="InterPro" id="IPR000182">
    <property type="entry name" value="GNAT_dom"/>
</dbReference>
<accession>A0A0E2UHB3</accession>
<dbReference type="Gene3D" id="3.40.630.30">
    <property type="match status" value="1"/>
</dbReference>
<evidence type="ECO:0000313" key="2">
    <source>
        <dbReference type="Proteomes" id="UP000217465"/>
    </source>
</evidence>
<dbReference type="PANTHER" id="PTHR13355:SF11">
    <property type="entry name" value="GLUCOSAMINE 6-PHOSPHATE N-ACETYLTRANSFERASE"/>
    <property type="match status" value="1"/>
</dbReference>
<dbReference type="RefSeq" id="WP_003102732.1">
    <property type="nucleotide sequence ID" value="NZ_BAWT01000024.1"/>
</dbReference>
<dbReference type="InterPro" id="IPR039143">
    <property type="entry name" value="GNPNAT1-like"/>
</dbReference>
<gene>
    <name evidence="1" type="primary">yjcF_1</name>
    <name evidence="1" type="ORF">A9Y57_00604</name>
</gene>
<dbReference type="SUPFAM" id="SSF55729">
    <property type="entry name" value="Acyl-CoA N-acyltransferases (Nat)"/>
    <property type="match status" value="1"/>
</dbReference>
<protein>
    <submittedName>
        <fullName evidence="1">Putative N-acetyltransferase YjcF</fullName>
    </submittedName>
</protein>
<organism evidence="1 2">
    <name type="scientific">Streptococcus parauberis</name>
    <dbReference type="NCBI Taxonomy" id="1348"/>
    <lineage>
        <taxon>Bacteria</taxon>
        <taxon>Bacillati</taxon>
        <taxon>Bacillota</taxon>
        <taxon>Bacilli</taxon>
        <taxon>Lactobacillales</taxon>
        <taxon>Streptococcaceae</taxon>
        <taxon>Streptococcus</taxon>
    </lineage>
</organism>
<dbReference type="AlphaFoldDB" id="A0A0E2UHB3"/>
<dbReference type="STRING" id="936154.STP_0135"/>
<dbReference type="PANTHER" id="PTHR13355">
    <property type="entry name" value="GLUCOSAMINE 6-PHOSPHATE N-ACETYLTRANSFERASE"/>
    <property type="match status" value="1"/>
</dbReference>
<dbReference type="CDD" id="cd04301">
    <property type="entry name" value="NAT_SF"/>
    <property type="match status" value="1"/>
</dbReference>
<dbReference type="PROSITE" id="PS51186">
    <property type="entry name" value="GNAT"/>
    <property type="match status" value="1"/>
</dbReference>
<name>A0A0E2UHB3_9STRE</name>
<proteinExistence type="predicted"/>
<comment type="caution">
    <text evidence="1">The sequence shown here is derived from an EMBL/GenBank/DDBJ whole genome shotgun (WGS) entry which is preliminary data.</text>
</comment>
<dbReference type="GO" id="GO:0004343">
    <property type="term" value="F:glucosamine 6-phosphate N-acetyltransferase activity"/>
    <property type="evidence" value="ECO:0007669"/>
    <property type="project" value="TreeGrafter"/>
</dbReference>
<reference evidence="1 2" key="1">
    <citation type="submission" date="2016-06" db="EMBL/GenBank/DDBJ databases">
        <authorList>
            <person name="Haines A.N."/>
            <person name="Council K.R."/>
        </authorList>
    </citation>
    <scope>NUCLEOTIDE SEQUENCE [LARGE SCALE GENOMIC DNA]</scope>
    <source>
        <strain evidence="1 2">SP158-29</strain>
    </source>
</reference>
<dbReference type="Proteomes" id="UP000217465">
    <property type="component" value="Unassembled WGS sequence"/>
</dbReference>
<evidence type="ECO:0000313" key="1">
    <source>
        <dbReference type="EMBL" id="PCH13204.1"/>
    </source>
</evidence>
<dbReference type="Pfam" id="PF13673">
    <property type="entry name" value="Acetyltransf_10"/>
    <property type="match status" value="1"/>
</dbReference>
<dbReference type="eggNOG" id="COG2153">
    <property type="taxonomic scope" value="Bacteria"/>
</dbReference>